<dbReference type="InterPro" id="IPR013341">
    <property type="entry name" value="Mandelate_racemase_N_dom"/>
</dbReference>
<dbReference type="SFLD" id="SFLDS00001">
    <property type="entry name" value="Enolase"/>
    <property type="match status" value="1"/>
</dbReference>
<dbReference type="InterPro" id="IPR029017">
    <property type="entry name" value="Enolase-like_N"/>
</dbReference>
<dbReference type="SUPFAM" id="SSF51604">
    <property type="entry name" value="Enolase C-terminal domain-like"/>
    <property type="match status" value="1"/>
</dbReference>
<evidence type="ECO:0000313" key="7">
    <source>
        <dbReference type="Proteomes" id="UP000315364"/>
    </source>
</evidence>
<evidence type="ECO:0000256" key="3">
    <source>
        <dbReference type="ARBA" id="ARBA00022842"/>
    </source>
</evidence>
<evidence type="ECO:0000256" key="2">
    <source>
        <dbReference type="ARBA" id="ARBA00022723"/>
    </source>
</evidence>
<dbReference type="PANTHER" id="PTHR13794">
    <property type="entry name" value="ENOLASE SUPERFAMILY, MANDELATE RACEMASE"/>
    <property type="match status" value="1"/>
</dbReference>
<feature type="domain" description="Mandelate racemase/muconate lactonizing enzyme C-terminal" evidence="5">
    <location>
        <begin position="140"/>
        <end position="240"/>
    </location>
</feature>
<organism evidence="6 7">
    <name type="scientific">Devosia ginsengisoli</name>
    <dbReference type="NCBI Taxonomy" id="400770"/>
    <lineage>
        <taxon>Bacteria</taxon>
        <taxon>Pseudomonadati</taxon>
        <taxon>Pseudomonadota</taxon>
        <taxon>Alphaproteobacteria</taxon>
        <taxon>Hyphomicrobiales</taxon>
        <taxon>Devosiaceae</taxon>
        <taxon>Devosia</taxon>
    </lineage>
</organism>
<dbReference type="SMART" id="SM00922">
    <property type="entry name" value="MR_MLE"/>
    <property type="match status" value="1"/>
</dbReference>
<keyword evidence="2" id="KW-0479">Metal-binding</keyword>
<dbReference type="GO" id="GO:0016836">
    <property type="term" value="F:hydro-lyase activity"/>
    <property type="evidence" value="ECO:0007669"/>
    <property type="project" value="TreeGrafter"/>
</dbReference>
<feature type="region of interest" description="Disordered" evidence="4">
    <location>
        <begin position="397"/>
        <end position="416"/>
    </location>
</feature>
<name>A0A5B8LYJ9_9HYPH</name>
<dbReference type="InterPro" id="IPR029065">
    <property type="entry name" value="Enolase_C-like"/>
</dbReference>
<dbReference type="Gene3D" id="3.30.390.10">
    <property type="entry name" value="Enolase-like, N-terminal domain"/>
    <property type="match status" value="1"/>
</dbReference>
<evidence type="ECO:0000256" key="4">
    <source>
        <dbReference type="SAM" id="MobiDB-lite"/>
    </source>
</evidence>
<dbReference type="GO" id="GO:0000287">
    <property type="term" value="F:magnesium ion binding"/>
    <property type="evidence" value="ECO:0007669"/>
    <property type="project" value="TreeGrafter"/>
</dbReference>
<evidence type="ECO:0000256" key="1">
    <source>
        <dbReference type="ARBA" id="ARBA00001946"/>
    </source>
</evidence>
<dbReference type="Proteomes" id="UP000315364">
    <property type="component" value="Chromosome"/>
</dbReference>
<dbReference type="KEGG" id="dea:FPZ08_19615"/>
<dbReference type="InterPro" id="IPR013342">
    <property type="entry name" value="Mandelate_racemase_C"/>
</dbReference>
<reference evidence="6 7" key="1">
    <citation type="submission" date="2019-07" db="EMBL/GenBank/DDBJ databases">
        <title>Full genome sequence of Devosia sp. Gsoil 520.</title>
        <authorList>
            <person name="Im W.-T."/>
        </authorList>
    </citation>
    <scope>NUCLEOTIDE SEQUENCE [LARGE SCALE GENOMIC DNA]</scope>
    <source>
        <strain evidence="6 7">Gsoil 520</strain>
    </source>
</reference>
<dbReference type="PANTHER" id="PTHR13794:SF58">
    <property type="entry name" value="MITOCHONDRIAL ENOLASE SUPERFAMILY MEMBER 1"/>
    <property type="match status" value="1"/>
</dbReference>
<dbReference type="GO" id="GO:0016052">
    <property type="term" value="P:carbohydrate catabolic process"/>
    <property type="evidence" value="ECO:0007669"/>
    <property type="project" value="TreeGrafter"/>
</dbReference>
<gene>
    <name evidence="6" type="ORF">FPZ08_19615</name>
</gene>
<dbReference type="RefSeq" id="WP_146292071.1">
    <property type="nucleotide sequence ID" value="NZ_CP042304.1"/>
</dbReference>
<dbReference type="Gene3D" id="3.20.20.120">
    <property type="entry name" value="Enolase-like C-terminal domain"/>
    <property type="match status" value="1"/>
</dbReference>
<keyword evidence="3" id="KW-0460">Magnesium</keyword>
<evidence type="ECO:0000313" key="6">
    <source>
        <dbReference type="EMBL" id="QDZ12754.1"/>
    </source>
</evidence>
<evidence type="ECO:0000259" key="5">
    <source>
        <dbReference type="SMART" id="SM00922"/>
    </source>
</evidence>
<feature type="region of interest" description="Disordered" evidence="4">
    <location>
        <begin position="431"/>
        <end position="469"/>
    </location>
</feature>
<dbReference type="Pfam" id="PF02746">
    <property type="entry name" value="MR_MLE_N"/>
    <property type="match status" value="1"/>
</dbReference>
<protein>
    <submittedName>
        <fullName evidence="6">Mandelate racemase/muconate lactonizing enzyme family protein</fullName>
    </submittedName>
</protein>
<dbReference type="Pfam" id="PF13378">
    <property type="entry name" value="MR_MLE_C"/>
    <property type="match status" value="1"/>
</dbReference>
<dbReference type="InterPro" id="IPR046945">
    <property type="entry name" value="RHMD-like"/>
</dbReference>
<dbReference type="CDD" id="cd03316">
    <property type="entry name" value="MR_like"/>
    <property type="match status" value="1"/>
</dbReference>
<dbReference type="OrthoDB" id="9802699at2"/>
<proteinExistence type="predicted"/>
<dbReference type="AlphaFoldDB" id="A0A5B8LYJ9"/>
<dbReference type="InterPro" id="IPR036849">
    <property type="entry name" value="Enolase-like_C_sf"/>
</dbReference>
<keyword evidence="7" id="KW-1185">Reference proteome</keyword>
<dbReference type="EMBL" id="CP042304">
    <property type="protein sequence ID" value="QDZ12754.1"/>
    <property type="molecule type" value="Genomic_DNA"/>
</dbReference>
<accession>A0A5B8LYJ9</accession>
<comment type="cofactor">
    <cofactor evidence="1">
        <name>Mg(2+)</name>
        <dbReference type="ChEBI" id="CHEBI:18420"/>
    </cofactor>
</comment>
<sequence length="469" mass="51175">MKITEIRTQLFEYPIKRRRGDAHDPGGRSHQNGALVEILTDTEHRGFAIGSVNSVFGIARLKRVLIGADPRQNAGLWQSMVNTIFKSGNNGVLNEGLAALDIALWDLKAKSYGEPLWRLLGAKSNRVLAYASGGDMPLNDEQLTAFYGHMASLGFRAAKLKIGLDIEEDAHRLALVRDVMTVKGKPPALMVDASEYWSAKQAVRRIARLEQEFDLTWVEEPVQRADYRGLAKVSSHIRAPVCAGENLKNVLEFQTYIEHGSADIVQVGRMMSGFTGAMQVGNLAYANGLPCAGSDSECKVFAHVAAALPNHMILEVHDDEVEEPMLKADNWIEDGHVVLGDSPGLGMTVDCDILKAHAVEAPRPGRSGAGWSGRRPGAGLMEVPATDEERRIAALPAGETHDADQSPRFGRRAGNDRQAWRCNRILSPAHAGRRPQIWSRPDRNEWRGLAGARPQAGGSRGHPALPALP</sequence>
<dbReference type="SUPFAM" id="SSF54826">
    <property type="entry name" value="Enolase N-terminal domain-like"/>
    <property type="match status" value="1"/>
</dbReference>